<dbReference type="SMART" id="SM00846">
    <property type="entry name" value="Gp_dh_N"/>
    <property type="match status" value="1"/>
</dbReference>
<dbReference type="InterPro" id="IPR020828">
    <property type="entry name" value="GlycerAld_3-P_DH_NAD(P)-bd"/>
</dbReference>
<dbReference type="PRINTS" id="PR00078">
    <property type="entry name" value="G3PDHDRGNASE"/>
</dbReference>
<dbReference type="InterPro" id="IPR006424">
    <property type="entry name" value="Glyceraldehyde-3-P_DH_1"/>
</dbReference>
<reference evidence="6" key="1">
    <citation type="journal article" date="2019" name="Int. J. Syst. Evol. Microbiol.">
        <title>The Global Catalogue of Microorganisms (GCM) 10K type strain sequencing project: providing services to taxonomists for standard genome sequencing and annotation.</title>
        <authorList>
            <consortium name="The Broad Institute Genomics Platform"/>
            <consortium name="The Broad Institute Genome Sequencing Center for Infectious Disease"/>
            <person name="Wu L."/>
            <person name="Ma J."/>
        </authorList>
    </citation>
    <scope>NUCLEOTIDE SEQUENCE [LARGE SCALE GENOMIC DNA]</scope>
    <source>
        <strain evidence="6">TBRC 4489</strain>
    </source>
</reference>
<evidence type="ECO:0000256" key="3">
    <source>
        <dbReference type="RuleBase" id="RU000397"/>
    </source>
</evidence>
<dbReference type="Pfam" id="PF02800">
    <property type="entry name" value="Gp_dh_C"/>
    <property type="match status" value="1"/>
</dbReference>
<dbReference type="Proteomes" id="UP001595850">
    <property type="component" value="Unassembled WGS sequence"/>
</dbReference>
<dbReference type="InterPro" id="IPR020831">
    <property type="entry name" value="GlycerAld/Erythrose_P_DH"/>
</dbReference>
<dbReference type="Gene3D" id="3.30.360.10">
    <property type="entry name" value="Dihydrodipicolinate Reductase, domain 2"/>
    <property type="match status" value="1"/>
</dbReference>
<name>A0ABV8I8K9_9ACTN</name>
<sequence length="332" mass="35010">MTVRIGVNGFGRIGRAVLRCGLPKGLEIVAVNDLTDAHSLAHLLKHDSTLGPYGLPVAASDSAIEVDGRTIAVTAHRDPADIDWAAHGVDVVIEATGKFRKRDEAAVHLKRGVRKVLISAPGRDVDATIVPGVNDGVYDPVRHEVISLASCTTNCAAPMIKVMHENFGVVRGVMTTIHAYTGDQRLLDAPHKDLRRARSAAVNIIPTTTGAARAVGLVLPEMAGRLDGVAVRVPVVDGSLTDLSLVLRDHVRAEEVNEAFAGAAAGGLAGVLRYSTAPLVSSDIVGDPSSCVFDAPLTQADGTLVKVFGWYDNEWGYANRLAEMAARVGAEL</sequence>
<dbReference type="CDD" id="cd05214">
    <property type="entry name" value="GAPDH_I_N"/>
    <property type="match status" value="1"/>
</dbReference>
<evidence type="ECO:0000256" key="2">
    <source>
        <dbReference type="ARBA" id="ARBA00023002"/>
    </source>
</evidence>
<dbReference type="EMBL" id="JBHSBM010000023">
    <property type="protein sequence ID" value="MFC4060539.1"/>
    <property type="molecule type" value="Genomic_DNA"/>
</dbReference>
<dbReference type="Pfam" id="PF00044">
    <property type="entry name" value="Gp_dh_N"/>
    <property type="match status" value="1"/>
</dbReference>
<comment type="caution">
    <text evidence="5">The sequence shown here is derived from an EMBL/GenBank/DDBJ whole genome shotgun (WGS) entry which is preliminary data.</text>
</comment>
<dbReference type="NCBIfam" id="TIGR01534">
    <property type="entry name" value="GAPDH-I"/>
    <property type="match status" value="1"/>
</dbReference>
<dbReference type="CDD" id="cd18126">
    <property type="entry name" value="GAPDH_I_C"/>
    <property type="match status" value="1"/>
</dbReference>
<protein>
    <submittedName>
        <fullName evidence="5">Type I glyceraldehyde-3-phosphate dehydrogenase</fullName>
    </submittedName>
</protein>
<dbReference type="PIRSF" id="PIRSF000149">
    <property type="entry name" value="GAP_DH"/>
    <property type="match status" value="1"/>
</dbReference>
<dbReference type="Gene3D" id="3.40.50.720">
    <property type="entry name" value="NAD(P)-binding Rossmann-like Domain"/>
    <property type="match status" value="1"/>
</dbReference>
<dbReference type="InterPro" id="IPR020829">
    <property type="entry name" value="GlycerAld_3-P_DH_cat"/>
</dbReference>
<dbReference type="SUPFAM" id="SSF51735">
    <property type="entry name" value="NAD(P)-binding Rossmann-fold domains"/>
    <property type="match status" value="1"/>
</dbReference>
<dbReference type="PANTHER" id="PTHR43148">
    <property type="entry name" value="GLYCERALDEHYDE-3-PHOSPHATE DEHYDROGENASE 2"/>
    <property type="match status" value="1"/>
</dbReference>
<evidence type="ECO:0000313" key="6">
    <source>
        <dbReference type="Proteomes" id="UP001595850"/>
    </source>
</evidence>
<evidence type="ECO:0000256" key="1">
    <source>
        <dbReference type="ARBA" id="ARBA00007406"/>
    </source>
</evidence>
<organism evidence="5 6">
    <name type="scientific">Planomonospora corallina</name>
    <dbReference type="NCBI Taxonomy" id="1806052"/>
    <lineage>
        <taxon>Bacteria</taxon>
        <taxon>Bacillati</taxon>
        <taxon>Actinomycetota</taxon>
        <taxon>Actinomycetes</taxon>
        <taxon>Streptosporangiales</taxon>
        <taxon>Streptosporangiaceae</taxon>
        <taxon>Planomonospora</taxon>
    </lineage>
</organism>
<evidence type="ECO:0000259" key="4">
    <source>
        <dbReference type="SMART" id="SM00846"/>
    </source>
</evidence>
<evidence type="ECO:0000313" key="5">
    <source>
        <dbReference type="EMBL" id="MFC4060539.1"/>
    </source>
</evidence>
<comment type="similarity">
    <text evidence="1 3">Belongs to the glyceraldehyde-3-phosphate dehydrogenase family.</text>
</comment>
<dbReference type="InterPro" id="IPR036291">
    <property type="entry name" value="NAD(P)-bd_dom_sf"/>
</dbReference>
<dbReference type="SUPFAM" id="SSF55347">
    <property type="entry name" value="Glyceraldehyde-3-phosphate dehydrogenase-like, C-terminal domain"/>
    <property type="match status" value="1"/>
</dbReference>
<proteinExistence type="inferred from homology"/>
<gene>
    <name evidence="5" type="primary">gap</name>
    <name evidence="5" type="ORF">ACFOWE_19725</name>
</gene>
<keyword evidence="6" id="KW-1185">Reference proteome</keyword>
<accession>A0ABV8I8K9</accession>
<keyword evidence="2" id="KW-0560">Oxidoreductase</keyword>
<feature type="domain" description="Glyceraldehyde 3-phosphate dehydrogenase NAD(P) binding" evidence="4">
    <location>
        <begin position="3"/>
        <end position="151"/>
    </location>
</feature>
<dbReference type="RefSeq" id="WP_377289884.1">
    <property type="nucleotide sequence ID" value="NZ_JBHSBM010000023.1"/>
</dbReference>